<name>A0A938Y0X5_9BACL</name>
<sequence length="40" mass="4263">MAKQTGLSFKTSSEAICSLLVFFYDRGLAAADKQTASFTG</sequence>
<protein>
    <submittedName>
        <fullName evidence="1">Uncharacterized protein</fullName>
    </submittedName>
</protein>
<evidence type="ECO:0000313" key="1">
    <source>
        <dbReference type="EMBL" id="MBM7591290.1"/>
    </source>
</evidence>
<organism evidence="1 2">
    <name type="scientific">Brevibacillus fulvus</name>
    <dbReference type="NCBI Taxonomy" id="1125967"/>
    <lineage>
        <taxon>Bacteria</taxon>
        <taxon>Bacillati</taxon>
        <taxon>Bacillota</taxon>
        <taxon>Bacilli</taxon>
        <taxon>Bacillales</taxon>
        <taxon>Paenibacillaceae</taxon>
        <taxon>Brevibacillus</taxon>
    </lineage>
</organism>
<reference evidence="1" key="1">
    <citation type="submission" date="2021-01" db="EMBL/GenBank/DDBJ databases">
        <title>Genomic Encyclopedia of Type Strains, Phase IV (KMG-IV): sequencing the most valuable type-strain genomes for metagenomic binning, comparative biology and taxonomic classification.</title>
        <authorList>
            <person name="Goeker M."/>
        </authorList>
    </citation>
    <scope>NUCLEOTIDE SEQUENCE</scope>
    <source>
        <strain evidence="1">DSM 25523</strain>
    </source>
</reference>
<proteinExistence type="predicted"/>
<evidence type="ECO:0000313" key="2">
    <source>
        <dbReference type="Proteomes" id="UP000717624"/>
    </source>
</evidence>
<dbReference type="AlphaFoldDB" id="A0A938Y0X5"/>
<accession>A0A938Y0X5</accession>
<dbReference type="Proteomes" id="UP000717624">
    <property type="component" value="Unassembled WGS sequence"/>
</dbReference>
<dbReference type="RefSeq" id="WP_275581961.1">
    <property type="nucleotide sequence ID" value="NZ_BAABIN010000012.1"/>
</dbReference>
<keyword evidence="2" id="KW-1185">Reference proteome</keyword>
<gene>
    <name evidence="1" type="ORF">JOD01_002917</name>
</gene>
<comment type="caution">
    <text evidence="1">The sequence shown here is derived from an EMBL/GenBank/DDBJ whole genome shotgun (WGS) entry which is preliminary data.</text>
</comment>
<dbReference type="EMBL" id="JAFBEB010000010">
    <property type="protein sequence ID" value="MBM7591290.1"/>
    <property type="molecule type" value="Genomic_DNA"/>
</dbReference>